<dbReference type="OrthoDB" id="9984024at2759"/>
<gene>
    <name evidence="1" type="ORF">EK21DRAFT_22275</name>
</gene>
<sequence length="359" mass="40232">ITMVGDLLKAEPENIWLQLQTRIIFALAFCRAPARNPQPISASTSNNSFALYNGTGSKTTYDKILNRNTDEPHTTFPVNWFIDVDQFQPTHMDLSKPNTQDWLNGFYDDNLWWALAWINAYDVTHHKAYLRLAEGIFEAMTQIWPTYCFDGGIYWSWKRDYVNAIPNELFFSTAAHLANRAHNQAYYLDWAHKSMDWFVRGGMINQHGTINDGLTSDCQNNNGTTWSYNQGVILGGLVQLHRASSTFDATYLGLASQIAKAALAALSDANGILHDPCEPNCGGDGTQFKGIFMRNLQELQLAAPNEAFEAAIRKNAKSIWRYDRQADTFSVNWAGPFVAPTNASTHSSAMEALIADLAV</sequence>
<name>A0A9P4GYI2_9PLEO</name>
<feature type="non-terminal residue" evidence="1">
    <location>
        <position position="359"/>
    </location>
</feature>
<protein>
    <submittedName>
        <fullName evidence="1">Six-hairpin glycosidase</fullName>
    </submittedName>
</protein>
<dbReference type="InterPro" id="IPR053169">
    <property type="entry name" value="MUG_Protein"/>
</dbReference>
<keyword evidence="1" id="KW-0326">Glycosidase</keyword>
<dbReference type="InterPro" id="IPR005198">
    <property type="entry name" value="Glyco_hydro_76"/>
</dbReference>
<dbReference type="Proteomes" id="UP000799777">
    <property type="component" value="Unassembled WGS sequence"/>
</dbReference>
<dbReference type="AlphaFoldDB" id="A0A9P4GYI2"/>
<dbReference type="EMBL" id="ML978323">
    <property type="protein sequence ID" value="KAF2023812.1"/>
    <property type="molecule type" value="Genomic_DNA"/>
</dbReference>
<keyword evidence="2" id="KW-1185">Reference proteome</keyword>
<evidence type="ECO:0000313" key="2">
    <source>
        <dbReference type="Proteomes" id="UP000799777"/>
    </source>
</evidence>
<keyword evidence="1" id="KW-0378">Hydrolase</keyword>
<dbReference type="SUPFAM" id="SSF48208">
    <property type="entry name" value="Six-hairpin glycosidases"/>
    <property type="match status" value="1"/>
</dbReference>
<evidence type="ECO:0000313" key="1">
    <source>
        <dbReference type="EMBL" id="KAF2023812.1"/>
    </source>
</evidence>
<dbReference type="PANTHER" id="PTHR47791:SF1">
    <property type="entry name" value="ENDO MANNANASE, GH76 FAMILY (EUROFUNG)"/>
    <property type="match status" value="1"/>
</dbReference>
<dbReference type="InterPro" id="IPR008928">
    <property type="entry name" value="6-hairpin_glycosidase_sf"/>
</dbReference>
<dbReference type="GO" id="GO:0005975">
    <property type="term" value="P:carbohydrate metabolic process"/>
    <property type="evidence" value="ECO:0007669"/>
    <property type="project" value="InterPro"/>
</dbReference>
<dbReference type="Pfam" id="PF03663">
    <property type="entry name" value="Glyco_hydro_76"/>
    <property type="match status" value="1"/>
</dbReference>
<dbReference type="Gene3D" id="1.50.10.20">
    <property type="match status" value="1"/>
</dbReference>
<accession>A0A9P4GYI2</accession>
<organism evidence="1 2">
    <name type="scientific">Setomelanomma holmii</name>
    <dbReference type="NCBI Taxonomy" id="210430"/>
    <lineage>
        <taxon>Eukaryota</taxon>
        <taxon>Fungi</taxon>
        <taxon>Dikarya</taxon>
        <taxon>Ascomycota</taxon>
        <taxon>Pezizomycotina</taxon>
        <taxon>Dothideomycetes</taxon>
        <taxon>Pleosporomycetidae</taxon>
        <taxon>Pleosporales</taxon>
        <taxon>Pleosporineae</taxon>
        <taxon>Phaeosphaeriaceae</taxon>
        <taxon>Setomelanomma</taxon>
    </lineage>
</organism>
<feature type="non-terminal residue" evidence="1">
    <location>
        <position position="1"/>
    </location>
</feature>
<reference evidence="1" key="1">
    <citation type="journal article" date="2020" name="Stud. Mycol.">
        <title>101 Dothideomycetes genomes: a test case for predicting lifestyles and emergence of pathogens.</title>
        <authorList>
            <person name="Haridas S."/>
            <person name="Albert R."/>
            <person name="Binder M."/>
            <person name="Bloem J."/>
            <person name="Labutti K."/>
            <person name="Salamov A."/>
            <person name="Andreopoulos B."/>
            <person name="Baker S."/>
            <person name="Barry K."/>
            <person name="Bills G."/>
            <person name="Bluhm B."/>
            <person name="Cannon C."/>
            <person name="Castanera R."/>
            <person name="Culley D."/>
            <person name="Daum C."/>
            <person name="Ezra D."/>
            <person name="Gonzalez J."/>
            <person name="Henrissat B."/>
            <person name="Kuo A."/>
            <person name="Liang C."/>
            <person name="Lipzen A."/>
            <person name="Lutzoni F."/>
            <person name="Magnuson J."/>
            <person name="Mondo S."/>
            <person name="Nolan M."/>
            <person name="Ohm R."/>
            <person name="Pangilinan J."/>
            <person name="Park H.-J."/>
            <person name="Ramirez L."/>
            <person name="Alfaro M."/>
            <person name="Sun H."/>
            <person name="Tritt A."/>
            <person name="Yoshinaga Y."/>
            <person name="Zwiers L.-H."/>
            <person name="Turgeon B."/>
            <person name="Goodwin S."/>
            <person name="Spatafora J."/>
            <person name="Crous P."/>
            <person name="Grigoriev I."/>
        </authorList>
    </citation>
    <scope>NUCLEOTIDE SEQUENCE</scope>
    <source>
        <strain evidence="1">CBS 110217</strain>
    </source>
</reference>
<dbReference type="GO" id="GO:0016798">
    <property type="term" value="F:hydrolase activity, acting on glycosyl bonds"/>
    <property type="evidence" value="ECO:0007669"/>
    <property type="project" value="UniProtKB-KW"/>
</dbReference>
<comment type="caution">
    <text evidence="1">The sequence shown here is derived from an EMBL/GenBank/DDBJ whole genome shotgun (WGS) entry which is preliminary data.</text>
</comment>
<dbReference type="PANTHER" id="PTHR47791">
    <property type="entry name" value="MEIOTICALLY UP-REGULATED GENE 191 PROTEIN"/>
    <property type="match status" value="1"/>
</dbReference>
<proteinExistence type="predicted"/>